<dbReference type="OrthoDB" id="10472900at2759"/>
<keyword evidence="2" id="KW-1185">Reference proteome</keyword>
<evidence type="ECO:0000313" key="1">
    <source>
        <dbReference type="EMBL" id="CAG8769106.1"/>
    </source>
</evidence>
<reference evidence="1" key="1">
    <citation type="submission" date="2021-06" db="EMBL/GenBank/DDBJ databases">
        <authorList>
            <person name="Kallberg Y."/>
            <person name="Tangrot J."/>
            <person name="Rosling A."/>
        </authorList>
    </citation>
    <scope>NUCLEOTIDE SEQUENCE</scope>
    <source>
        <strain evidence="1">FL966</strain>
    </source>
</reference>
<dbReference type="AlphaFoldDB" id="A0A9N9J8S4"/>
<organism evidence="1 2">
    <name type="scientific">Cetraspora pellucida</name>
    <dbReference type="NCBI Taxonomy" id="1433469"/>
    <lineage>
        <taxon>Eukaryota</taxon>
        <taxon>Fungi</taxon>
        <taxon>Fungi incertae sedis</taxon>
        <taxon>Mucoromycota</taxon>
        <taxon>Glomeromycotina</taxon>
        <taxon>Glomeromycetes</taxon>
        <taxon>Diversisporales</taxon>
        <taxon>Gigasporaceae</taxon>
        <taxon>Cetraspora</taxon>
    </lineage>
</organism>
<protein>
    <submittedName>
        <fullName evidence="1">22578_t:CDS:1</fullName>
    </submittedName>
</protein>
<dbReference type="EMBL" id="CAJVQA010021467">
    <property type="protein sequence ID" value="CAG8769106.1"/>
    <property type="molecule type" value="Genomic_DNA"/>
</dbReference>
<sequence length="105" mass="12122">MILSLGINAIFDIEEEDMDISDDSDNKIDYALDRIFDATDSAGQIWETVDNDNTTEEGSPETERSKTYNLLVEEYVEWIKNLEKAELSYIKHNCRAQIGTRKKNQ</sequence>
<evidence type="ECO:0000313" key="2">
    <source>
        <dbReference type="Proteomes" id="UP000789759"/>
    </source>
</evidence>
<gene>
    <name evidence="1" type="ORF">CPELLU_LOCUS15764</name>
</gene>
<accession>A0A9N9J8S4</accession>
<name>A0A9N9J8S4_9GLOM</name>
<comment type="caution">
    <text evidence="1">The sequence shown here is derived from an EMBL/GenBank/DDBJ whole genome shotgun (WGS) entry which is preliminary data.</text>
</comment>
<dbReference type="Proteomes" id="UP000789759">
    <property type="component" value="Unassembled WGS sequence"/>
</dbReference>
<proteinExistence type="predicted"/>